<dbReference type="InterPro" id="IPR047806">
    <property type="entry name" value="IHF_actinobact"/>
</dbReference>
<dbReference type="OrthoDB" id="3197442at2"/>
<comment type="caution">
    <text evidence="2">The sequence shown here is derived from an EMBL/GenBank/DDBJ whole genome shotgun (WGS) entry which is preliminary data.</text>
</comment>
<evidence type="ECO:0000313" key="2">
    <source>
        <dbReference type="EMBL" id="KXP08814.1"/>
    </source>
</evidence>
<reference evidence="3" key="1">
    <citation type="submission" date="2016-02" db="EMBL/GenBank/DDBJ databases">
        <authorList>
            <person name="Wen L."/>
            <person name="He K."/>
            <person name="Yang H."/>
        </authorList>
    </citation>
    <scope>NUCLEOTIDE SEQUENCE [LARGE SCALE GENOMIC DNA]</scope>
    <source>
        <strain evidence="3">JCM 15929</strain>
    </source>
</reference>
<proteinExistence type="predicted"/>
<dbReference type="NCBIfam" id="NF041260">
    <property type="entry name" value="actino_IHF"/>
    <property type="match status" value="1"/>
</dbReference>
<feature type="domain" description="Integration host factor-like helix-two turn-helix" evidence="1">
    <location>
        <begin position="32"/>
        <end position="99"/>
    </location>
</feature>
<dbReference type="RefSeq" id="WP_068571690.1">
    <property type="nucleotide sequence ID" value="NZ_LSRF01000044.1"/>
</dbReference>
<dbReference type="InterPro" id="IPR055201">
    <property type="entry name" value="IHF-like_H2TH"/>
</dbReference>
<gene>
    <name evidence="2" type="ORF">AXK60_09120</name>
</gene>
<name>A0A138AEC5_9ACTN</name>
<accession>A0A138AEC5</accession>
<evidence type="ECO:0000313" key="3">
    <source>
        <dbReference type="Proteomes" id="UP000070258"/>
    </source>
</evidence>
<dbReference type="STRING" id="239498.AXK60_09120"/>
<dbReference type="EMBL" id="LSRF01000044">
    <property type="protein sequence ID" value="KXP08814.1"/>
    <property type="molecule type" value="Genomic_DNA"/>
</dbReference>
<dbReference type="AlphaFoldDB" id="A0A138AEC5"/>
<dbReference type="Proteomes" id="UP000070258">
    <property type="component" value="Unassembled WGS sequence"/>
</dbReference>
<dbReference type="Gene3D" id="1.10.8.50">
    <property type="match status" value="1"/>
</dbReference>
<organism evidence="2 3">
    <name type="scientific">Tsukamurella pseudospumae</name>
    <dbReference type="NCBI Taxonomy" id="239498"/>
    <lineage>
        <taxon>Bacteria</taxon>
        <taxon>Bacillati</taxon>
        <taxon>Actinomycetota</taxon>
        <taxon>Actinomycetes</taxon>
        <taxon>Mycobacteriales</taxon>
        <taxon>Tsukamurellaceae</taxon>
        <taxon>Tsukamurella</taxon>
    </lineage>
</organism>
<protein>
    <submittedName>
        <fullName evidence="2">Integration host factor</fullName>
    </submittedName>
</protein>
<evidence type="ECO:0000259" key="1">
    <source>
        <dbReference type="Pfam" id="PF22525"/>
    </source>
</evidence>
<sequence>MPLPELTPEQRARALANAAAARTARAQLKADLKSGTVTVADVLARAEDPIVGRMKVSALLEALPKVGKIKAGEIMAGVEIAPTRRVAGLGERQRAGLLAALAA</sequence>
<dbReference type="Pfam" id="PF22525">
    <property type="entry name" value="H2TH_5"/>
    <property type="match status" value="1"/>
</dbReference>